<reference evidence="4 5" key="1">
    <citation type="submission" date="2021-10" db="EMBL/GenBank/DDBJ databases">
        <title>Collection of gut derived symbiotic bacterial strains cultured from healthy donors.</title>
        <authorList>
            <person name="Lin H."/>
            <person name="Littmann E."/>
            <person name="Kohout C."/>
            <person name="Pamer E.G."/>
        </authorList>
    </citation>
    <scope>NUCLEOTIDE SEQUENCE [LARGE SCALE GENOMIC DNA]</scope>
    <source>
        <strain evidence="4 5">DFI.1.165</strain>
    </source>
</reference>
<dbReference type="GO" id="GO:0016779">
    <property type="term" value="F:nucleotidyltransferase activity"/>
    <property type="evidence" value="ECO:0007669"/>
    <property type="project" value="UniProtKB-KW"/>
</dbReference>
<protein>
    <submittedName>
        <fullName evidence="4">Nicotinate-nucleotide adenylyltransferase</fullName>
    </submittedName>
</protein>
<evidence type="ECO:0000256" key="2">
    <source>
        <dbReference type="ARBA" id="ARBA00022695"/>
    </source>
</evidence>
<keyword evidence="2 4" id="KW-0548">Nucleotidyltransferase</keyword>
<keyword evidence="5" id="KW-1185">Reference proteome</keyword>
<evidence type="ECO:0000313" key="4">
    <source>
        <dbReference type="EMBL" id="MCB7388059.1"/>
    </source>
</evidence>
<evidence type="ECO:0000259" key="3">
    <source>
        <dbReference type="Pfam" id="PF01467"/>
    </source>
</evidence>
<gene>
    <name evidence="4" type="ORF">LIZ65_12255</name>
</gene>
<dbReference type="InterPro" id="IPR014729">
    <property type="entry name" value="Rossmann-like_a/b/a_fold"/>
</dbReference>
<evidence type="ECO:0000256" key="1">
    <source>
        <dbReference type="ARBA" id="ARBA00022679"/>
    </source>
</evidence>
<dbReference type="Pfam" id="PF01467">
    <property type="entry name" value="CTP_transf_like"/>
    <property type="match status" value="1"/>
</dbReference>
<evidence type="ECO:0000313" key="5">
    <source>
        <dbReference type="Proteomes" id="UP001299546"/>
    </source>
</evidence>
<dbReference type="SUPFAM" id="SSF52374">
    <property type="entry name" value="Nucleotidylyl transferase"/>
    <property type="match status" value="1"/>
</dbReference>
<name>A0ABS8DJY9_9FIRM</name>
<accession>A0ABS8DJY9</accession>
<feature type="domain" description="Cytidyltransferase-like" evidence="3">
    <location>
        <begin position="7"/>
        <end position="151"/>
    </location>
</feature>
<organism evidence="4 5">
    <name type="scientific">Bariatricus massiliensis</name>
    <dbReference type="NCBI Taxonomy" id="1745713"/>
    <lineage>
        <taxon>Bacteria</taxon>
        <taxon>Bacillati</taxon>
        <taxon>Bacillota</taxon>
        <taxon>Clostridia</taxon>
        <taxon>Lachnospirales</taxon>
        <taxon>Lachnospiraceae</taxon>
        <taxon>Bariatricus</taxon>
    </lineage>
</organism>
<dbReference type="InterPro" id="IPR004821">
    <property type="entry name" value="Cyt_trans-like"/>
</dbReference>
<dbReference type="EMBL" id="JAJCIS010000008">
    <property type="protein sequence ID" value="MCB7388059.1"/>
    <property type="molecule type" value="Genomic_DNA"/>
</dbReference>
<proteinExistence type="predicted"/>
<dbReference type="PANTHER" id="PTHR21342">
    <property type="entry name" value="PHOSPHOPANTETHEINE ADENYLYLTRANSFERASE"/>
    <property type="match status" value="1"/>
</dbReference>
<sequence>MVDIGVVYGRFQVLHLKHMEYILAAKMRCKKLYIGIVFQDDMRAAEEDNLNYRTKRSANPLTYLERYEMIRDALLDFKVPREDFDIVPFPLERPEYLWQYVPKDATYFLSICDEWTEKNQKIFESRGFKTEVLWKRAPEEKGTTGTQIRQRILAAEKWSDLVPKTVYEYVIEHGIDNRIKFTK</sequence>
<dbReference type="RefSeq" id="WP_066730986.1">
    <property type="nucleotide sequence ID" value="NZ_JAJCIQ010000004.1"/>
</dbReference>
<dbReference type="PANTHER" id="PTHR21342:SF0">
    <property type="entry name" value="BIFUNCTIONAL NMN ADENYLYLTRANSFERASE_NUDIX HYDROLASE"/>
    <property type="match status" value="1"/>
</dbReference>
<keyword evidence="1" id="KW-0808">Transferase</keyword>
<comment type="caution">
    <text evidence="4">The sequence shown here is derived from an EMBL/GenBank/DDBJ whole genome shotgun (WGS) entry which is preliminary data.</text>
</comment>
<dbReference type="Gene3D" id="3.40.50.620">
    <property type="entry name" value="HUPs"/>
    <property type="match status" value="1"/>
</dbReference>
<dbReference type="Proteomes" id="UP001299546">
    <property type="component" value="Unassembled WGS sequence"/>
</dbReference>